<evidence type="ECO:0000313" key="2">
    <source>
        <dbReference type="EMBL" id="MPC67638.1"/>
    </source>
</evidence>
<comment type="caution">
    <text evidence="2">The sequence shown here is derived from an EMBL/GenBank/DDBJ whole genome shotgun (WGS) entry which is preliminary data.</text>
</comment>
<dbReference type="EMBL" id="VSRR010026535">
    <property type="protein sequence ID" value="MPC67638.1"/>
    <property type="molecule type" value="Genomic_DNA"/>
</dbReference>
<accession>A0A5B7HFG4</accession>
<proteinExistence type="predicted"/>
<reference evidence="2 3" key="1">
    <citation type="submission" date="2019-05" db="EMBL/GenBank/DDBJ databases">
        <title>Another draft genome of Portunus trituberculatus and its Hox gene families provides insights of decapod evolution.</title>
        <authorList>
            <person name="Jeong J.-H."/>
            <person name="Song I."/>
            <person name="Kim S."/>
            <person name="Choi T."/>
            <person name="Kim D."/>
            <person name="Ryu S."/>
            <person name="Kim W."/>
        </authorList>
    </citation>
    <scope>NUCLEOTIDE SEQUENCE [LARGE SCALE GENOMIC DNA]</scope>
    <source>
        <tissue evidence="2">Muscle</tissue>
    </source>
</reference>
<feature type="region of interest" description="Disordered" evidence="1">
    <location>
        <begin position="289"/>
        <end position="344"/>
    </location>
</feature>
<keyword evidence="3" id="KW-1185">Reference proteome</keyword>
<name>A0A5B7HFG4_PORTR</name>
<gene>
    <name evidence="2" type="ORF">E2C01_061815</name>
</gene>
<dbReference type="AlphaFoldDB" id="A0A5B7HFG4"/>
<dbReference type="Proteomes" id="UP000324222">
    <property type="component" value="Unassembled WGS sequence"/>
</dbReference>
<feature type="compositionally biased region" description="Basic and acidic residues" evidence="1">
    <location>
        <begin position="334"/>
        <end position="344"/>
    </location>
</feature>
<feature type="compositionally biased region" description="Polar residues" evidence="1">
    <location>
        <begin position="312"/>
        <end position="332"/>
    </location>
</feature>
<protein>
    <submittedName>
        <fullName evidence="2">Uncharacterized protein</fullName>
    </submittedName>
</protein>
<evidence type="ECO:0000256" key="1">
    <source>
        <dbReference type="SAM" id="MobiDB-lite"/>
    </source>
</evidence>
<feature type="compositionally biased region" description="Basic and acidic residues" evidence="1">
    <location>
        <begin position="295"/>
        <end position="306"/>
    </location>
</feature>
<sequence>MSFSFLRLESTDVLSLNRLVFYGFFWRFLVMEGAFSAKEQSPSQWSGRFCIGKGCTRQISSESLDPHNSCVKCRGGVCTPDSRCDDCKEWQEDTVLTAYKYQHSLGTQWKSFTKRRSSSLHLFAVPPGKQVISSFVQDEECRDCSVLSPHSSMDPGPSASQVVAPPRPAGVQEQLTSVLSIMSQFASFLGLSGTTQPTCLKEVVEETVVRELPNFVSVSVPLLSTAVTSSAPPSPDAPPLIDMSQVGVAGCSHGPCYQFSSPLPRSPQRIPSSARYHAASEAWQVAQHGSVTSYDEPRPLDSHESWLGDEVSSPQPLCNAWQGSDGRSQVSSAGKDEQQTERNS</sequence>
<evidence type="ECO:0000313" key="3">
    <source>
        <dbReference type="Proteomes" id="UP000324222"/>
    </source>
</evidence>
<organism evidence="2 3">
    <name type="scientific">Portunus trituberculatus</name>
    <name type="common">Swimming crab</name>
    <name type="synonym">Neptunus trituberculatus</name>
    <dbReference type="NCBI Taxonomy" id="210409"/>
    <lineage>
        <taxon>Eukaryota</taxon>
        <taxon>Metazoa</taxon>
        <taxon>Ecdysozoa</taxon>
        <taxon>Arthropoda</taxon>
        <taxon>Crustacea</taxon>
        <taxon>Multicrustacea</taxon>
        <taxon>Malacostraca</taxon>
        <taxon>Eumalacostraca</taxon>
        <taxon>Eucarida</taxon>
        <taxon>Decapoda</taxon>
        <taxon>Pleocyemata</taxon>
        <taxon>Brachyura</taxon>
        <taxon>Eubrachyura</taxon>
        <taxon>Portunoidea</taxon>
        <taxon>Portunidae</taxon>
        <taxon>Portuninae</taxon>
        <taxon>Portunus</taxon>
    </lineage>
</organism>